<dbReference type="PANTHER" id="PTHR46411:SF2">
    <property type="entry name" value="AAA+ ATPASE DOMAIN-CONTAINING PROTEIN"/>
    <property type="match status" value="1"/>
</dbReference>
<evidence type="ECO:0000313" key="3">
    <source>
        <dbReference type="EMBL" id="KAK3364547.1"/>
    </source>
</evidence>
<protein>
    <submittedName>
        <fullName evidence="3">P-loop containing nucleoside triphosphate hydrolase protein</fullName>
    </submittedName>
</protein>
<dbReference type="AlphaFoldDB" id="A0AAJ0ML88"/>
<accession>A0AAJ0ML88</accession>
<feature type="non-terminal residue" evidence="3">
    <location>
        <position position="1"/>
    </location>
</feature>
<proteinExistence type="predicted"/>
<dbReference type="Pfam" id="PF23232">
    <property type="entry name" value="AAA_lid_13"/>
    <property type="match status" value="1"/>
</dbReference>
<keyword evidence="3" id="KW-0378">Hydrolase</keyword>
<dbReference type="SMART" id="SM00382">
    <property type="entry name" value="AAA"/>
    <property type="match status" value="1"/>
</dbReference>
<dbReference type="EMBL" id="JAUIQD010000001">
    <property type="protein sequence ID" value="KAK3364547.1"/>
    <property type="molecule type" value="Genomic_DNA"/>
</dbReference>
<keyword evidence="4" id="KW-1185">Reference proteome</keyword>
<dbReference type="InterPro" id="IPR056599">
    <property type="entry name" value="AAA_lid_fung"/>
</dbReference>
<reference evidence="3" key="2">
    <citation type="submission" date="2023-06" db="EMBL/GenBank/DDBJ databases">
        <authorList>
            <consortium name="Lawrence Berkeley National Laboratory"/>
            <person name="Haridas S."/>
            <person name="Hensen N."/>
            <person name="Bonometti L."/>
            <person name="Westerberg I."/>
            <person name="Brannstrom I.O."/>
            <person name="Guillou S."/>
            <person name="Cros-Aarteil S."/>
            <person name="Calhoun S."/>
            <person name="Kuo A."/>
            <person name="Mondo S."/>
            <person name="Pangilinan J."/>
            <person name="Riley R."/>
            <person name="Labutti K."/>
            <person name="Andreopoulos B."/>
            <person name="Lipzen A."/>
            <person name="Chen C."/>
            <person name="Yanf M."/>
            <person name="Daum C."/>
            <person name="Ng V."/>
            <person name="Clum A."/>
            <person name="Steindorff A."/>
            <person name="Ohm R."/>
            <person name="Martin F."/>
            <person name="Silar P."/>
            <person name="Natvig D."/>
            <person name="Lalanne C."/>
            <person name="Gautier V."/>
            <person name="Ament-Velasquez S.L."/>
            <person name="Kruys A."/>
            <person name="Hutchinson M.I."/>
            <person name="Powell A.J."/>
            <person name="Barry K."/>
            <person name="Miller A.N."/>
            <person name="Grigoriev I.V."/>
            <person name="Debuchy R."/>
            <person name="Gladieux P."/>
            <person name="Thoren M.H."/>
            <person name="Johannesson H."/>
        </authorList>
    </citation>
    <scope>NUCLEOTIDE SEQUENCE</scope>
    <source>
        <strain evidence="3">CBS 955.72</strain>
    </source>
</reference>
<dbReference type="SUPFAM" id="SSF52540">
    <property type="entry name" value="P-loop containing nucleoside triphosphate hydrolases"/>
    <property type="match status" value="1"/>
</dbReference>
<dbReference type="GO" id="GO:0005524">
    <property type="term" value="F:ATP binding"/>
    <property type="evidence" value="ECO:0007669"/>
    <property type="project" value="InterPro"/>
</dbReference>
<feature type="domain" description="AAA+ ATPase" evidence="2">
    <location>
        <begin position="8"/>
        <end position="132"/>
    </location>
</feature>
<evidence type="ECO:0000259" key="2">
    <source>
        <dbReference type="SMART" id="SM00382"/>
    </source>
</evidence>
<name>A0AAJ0ML88_9PEZI</name>
<dbReference type="InterPro" id="IPR027417">
    <property type="entry name" value="P-loop_NTPase"/>
</dbReference>
<dbReference type="Proteomes" id="UP001275084">
    <property type="component" value="Unassembled WGS sequence"/>
</dbReference>
<sequence length="266" mass="29959">DLVQSKEQGLIILLHGPPGSGKTSTAETIAAYTWRPLYSLTCGDLGSGSTESETLLDRHASRAEKWGRVLLLDEADVFLLQRDWTEVSRNALVSVFLRQLEYYSGILFLTTNRPRTMDEAFKSRIHISLRYPSIDLASTEQLWANIIRRLETENEWVEIKIKFDRNRLLAFAEKHYKRREQTGTTWNGRQIRNAFQTALAQGHAGRKLSHCNNFHRLAVKETTNPLSPPLGTNKPYPSSRPISKSQASPPSKPPQAATARSGCASN</sequence>
<feature type="compositionally biased region" description="Low complexity" evidence="1">
    <location>
        <begin position="243"/>
        <end position="259"/>
    </location>
</feature>
<evidence type="ECO:0000313" key="4">
    <source>
        <dbReference type="Proteomes" id="UP001275084"/>
    </source>
</evidence>
<evidence type="ECO:0000256" key="1">
    <source>
        <dbReference type="SAM" id="MobiDB-lite"/>
    </source>
</evidence>
<organism evidence="3 4">
    <name type="scientific">Lasiosphaeria hispida</name>
    <dbReference type="NCBI Taxonomy" id="260671"/>
    <lineage>
        <taxon>Eukaryota</taxon>
        <taxon>Fungi</taxon>
        <taxon>Dikarya</taxon>
        <taxon>Ascomycota</taxon>
        <taxon>Pezizomycotina</taxon>
        <taxon>Sordariomycetes</taxon>
        <taxon>Sordariomycetidae</taxon>
        <taxon>Sordariales</taxon>
        <taxon>Lasiosphaeriaceae</taxon>
        <taxon>Lasiosphaeria</taxon>
    </lineage>
</organism>
<dbReference type="InterPro" id="IPR003593">
    <property type="entry name" value="AAA+_ATPase"/>
</dbReference>
<dbReference type="Gene3D" id="3.40.50.300">
    <property type="entry name" value="P-loop containing nucleotide triphosphate hydrolases"/>
    <property type="match status" value="1"/>
</dbReference>
<feature type="region of interest" description="Disordered" evidence="1">
    <location>
        <begin position="220"/>
        <end position="266"/>
    </location>
</feature>
<dbReference type="CDD" id="cd19481">
    <property type="entry name" value="RecA-like_protease"/>
    <property type="match status" value="1"/>
</dbReference>
<comment type="caution">
    <text evidence="3">The sequence shown here is derived from an EMBL/GenBank/DDBJ whole genome shotgun (WGS) entry which is preliminary data.</text>
</comment>
<dbReference type="PANTHER" id="PTHR46411">
    <property type="entry name" value="FAMILY ATPASE, PUTATIVE-RELATED"/>
    <property type="match status" value="1"/>
</dbReference>
<gene>
    <name evidence="3" type="ORF">B0T25DRAFT_598776</name>
</gene>
<reference evidence="3" key="1">
    <citation type="journal article" date="2023" name="Mol. Phylogenet. Evol.">
        <title>Genome-scale phylogeny and comparative genomics of the fungal order Sordariales.</title>
        <authorList>
            <person name="Hensen N."/>
            <person name="Bonometti L."/>
            <person name="Westerberg I."/>
            <person name="Brannstrom I.O."/>
            <person name="Guillou S."/>
            <person name="Cros-Aarteil S."/>
            <person name="Calhoun S."/>
            <person name="Haridas S."/>
            <person name="Kuo A."/>
            <person name="Mondo S."/>
            <person name="Pangilinan J."/>
            <person name="Riley R."/>
            <person name="LaButti K."/>
            <person name="Andreopoulos B."/>
            <person name="Lipzen A."/>
            <person name="Chen C."/>
            <person name="Yan M."/>
            <person name="Daum C."/>
            <person name="Ng V."/>
            <person name="Clum A."/>
            <person name="Steindorff A."/>
            <person name="Ohm R.A."/>
            <person name="Martin F."/>
            <person name="Silar P."/>
            <person name="Natvig D.O."/>
            <person name="Lalanne C."/>
            <person name="Gautier V."/>
            <person name="Ament-Velasquez S.L."/>
            <person name="Kruys A."/>
            <person name="Hutchinson M.I."/>
            <person name="Powell A.J."/>
            <person name="Barry K."/>
            <person name="Miller A.N."/>
            <person name="Grigoriev I.V."/>
            <person name="Debuchy R."/>
            <person name="Gladieux P."/>
            <person name="Hiltunen Thoren M."/>
            <person name="Johannesson H."/>
        </authorList>
    </citation>
    <scope>NUCLEOTIDE SEQUENCE</scope>
    <source>
        <strain evidence="3">CBS 955.72</strain>
    </source>
</reference>
<dbReference type="Pfam" id="PF00004">
    <property type="entry name" value="AAA"/>
    <property type="match status" value="1"/>
</dbReference>
<dbReference type="InterPro" id="IPR003959">
    <property type="entry name" value="ATPase_AAA_core"/>
</dbReference>
<dbReference type="GO" id="GO:0016887">
    <property type="term" value="F:ATP hydrolysis activity"/>
    <property type="evidence" value="ECO:0007669"/>
    <property type="project" value="InterPro"/>
</dbReference>